<name>A0A8E2DYM5_9PEZI</name>
<feature type="compositionally biased region" description="Basic residues" evidence="1">
    <location>
        <begin position="152"/>
        <end position="161"/>
    </location>
</feature>
<evidence type="ECO:0000313" key="2">
    <source>
        <dbReference type="EMBL" id="OCK74125.1"/>
    </source>
</evidence>
<reference evidence="2 3" key="1">
    <citation type="journal article" date="2016" name="Nat. Commun.">
        <title>Ectomycorrhizal ecology is imprinted in the genome of the dominant symbiotic fungus Cenococcum geophilum.</title>
        <authorList>
            <consortium name="DOE Joint Genome Institute"/>
            <person name="Peter M."/>
            <person name="Kohler A."/>
            <person name="Ohm R.A."/>
            <person name="Kuo A."/>
            <person name="Krutzmann J."/>
            <person name="Morin E."/>
            <person name="Arend M."/>
            <person name="Barry K.W."/>
            <person name="Binder M."/>
            <person name="Choi C."/>
            <person name="Clum A."/>
            <person name="Copeland A."/>
            <person name="Grisel N."/>
            <person name="Haridas S."/>
            <person name="Kipfer T."/>
            <person name="LaButti K."/>
            <person name="Lindquist E."/>
            <person name="Lipzen A."/>
            <person name="Maire R."/>
            <person name="Meier B."/>
            <person name="Mihaltcheva S."/>
            <person name="Molinier V."/>
            <person name="Murat C."/>
            <person name="Poggeler S."/>
            <person name="Quandt C.A."/>
            <person name="Sperisen C."/>
            <person name="Tritt A."/>
            <person name="Tisserant E."/>
            <person name="Crous P.W."/>
            <person name="Henrissat B."/>
            <person name="Nehls U."/>
            <person name="Egli S."/>
            <person name="Spatafora J.W."/>
            <person name="Grigoriev I.V."/>
            <person name="Martin F.M."/>
        </authorList>
    </citation>
    <scope>NUCLEOTIDE SEQUENCE [LARGE SCALE GENOMIC DNA]</scope>
    <source>
        <strain evidence="2 3">CBS 459.81</strain>
    </source>
</reference>
<feature type="compositionally biased region" description="Basic and acidic residues" evidence="1">
    <location>
        <begin position="162"/>
        <end position="175"/>
    </location>
</feature>
<gene>
    <name evidence="2" type="ORF">K432DRAFT_398343</name>
</gene>
<keyword evidence="3" id="KW-1185">Reference proteome</keyword>
<accession>A0A8E2DYM5</accession>
<dbReference type="Proteomes" id="UP000250266">
    <property type="component" value="Unassembled WGS sequence"/>
</dbReference>
<sequence length="175" mass="21787">MFARVWTLDFYVPLLKARYAYKNYDENDPFDQALERFYIIANSNNIEIRRNIMDWAKEKYGRGPVNTLLGPQFKCILDLGRKIEEYLLKGDLKMEDSKKWLCWNRCSLWLKKMVDIRKSNEQQWELEWEKKIEEERRVIEMERAKEEQRRVKEMRRRAKEKQRRDTEMRRRARER</sequence>
<dbReference type="EMBL" id="KV745553">
    <property type="protein sequence ID" value="OCK74125.1"/>
    <property type="molecule type" value="Genomic_DNA"/>
</dbReference>
<evidence type="ECO:0000256" key="1">
    <source>
        <dbReference type="SAM" id="MobiDB-lite"/>
    </source>
</evidence>
<organism evidence="2 3">
    <name type="scientific">Lepidopterella palustris CBS 459.81</name>
    <dbReference type="NCBI Taxonomy" id="1314670"/>
    <lineage>
        <taxon>Eukaryota</taxon>
        <taxon>Fungi</taxon>
        <taxon>Dikarya</taxon>
        <taxon>Ascomycota</taxon>
        <taxon>Pezizomycotina</taxon>
        <taxon>Dothideomycetes</taxon>
        <taxon>Pleosporomycetidae</taxon>
        <taxon>Mytilinidiales</taxon>
        <taxon>Argynnaceae</taxon>
        <taxon>Lepidopterella</taxon>
    </lineage>
</organism>
<dbReference type="AlphaFoldDB" id="A0A8E2DYM5"/>
<protein>
    <submittedName>
        <fullName evidence="2">Uncharacterized protein</fullName>
    </submittedName>
</protein>
<proteinExistence type="predicted"/>
<feature type="region of interest" description="Disordered" evidence="1">
    <location>
        <begin position="145"/>
        <end position="175"/>
    </location>
</feature>
<evidence type="ECO:0000313" key="3">
    <source>
        <dbReference type="Proteomes" id="UP000250266"/>
    </source>
</evidence>